<sequence>MKKLVVIDDDYLVVQALETIVNSKENLSVVATGHSGQEAIDLYQEHQPDLLLMDIRMEPMSGIEAAAEILKRDSSAKILFITTFQDDDYITKAMSLGCRGYILKQNIKGIVPAVEAVENGHLVFDSQIIQSIHPSKAEVNLKELTERENQLLRLVADGLNNKEIADILFLSEGTVRNYVSALMEKLQLRDRTQLAVYYYKHRS</sequence>
<dbReference type="CDD" id="cd06170">
    <property type="entry name" value="LuxR_C_like"/>
    <property type="match status" value="1"/>
</dbReference>
<evidence type="ECO:0000256" key="5">
    <source>
        <dbReference type="PROSITE-ProRule" id="PRU00169"/>
    </source>
</evidence>
<keyword evidence="4" id="KW-0804">Transcription</keyword>
<evidence type="ECO:0000259" key="7">
    <source>
        <dbReference type="PROSITE" id="PS50110"/>
    </source>
</evidence>
<dbReference type="EMBL" id="RQZA01000001">
    <property type="protein sequence ID" value="RRD32489.1"/>
    <property type="molecule type" value="Genomic_DNA"/>
</dbReference>
<name>A0A3P1VE44_9STRE</name>
<evidence type="ECO:0000256" key="1">
    <source>
        <dbReference type="ARBA" id="ARBA00022553"/>
    </source>
</evidence>
<dbReference type="SMART" id="SM00421">
    <property type="entry name" value="HTH_LUXR"/>
    <property type="match status" value="1"/>
</dbReference>
<dbReference type="GO" id="GO:0006355">
    <property type="term" value="P:regulation of DNA-templated transcription"/>
    <property type="evidence" value="ECO:0007669"/>
    <property type="project" value="InterPro"/>
</dbReference>
<protein>
    <submittedName>
        <fullName evidence="8">DNA-binding response regulator</fullName>
    </submittedName>
</protein>
<proteinExistence type="predicted"/>
<dbReference type="GO" id="GO:0000160">
    <property type="term" value="P:phosphorelay signal transduction system"/>
    <property type="evidence" value="ECO:0007669"/>
    <property type="project" value="InterPro"/>
</dbReference>
<gene>
    <name evidence="8" type="ORF">EII38_01785</name>
</gene>
<dbReference type="Pfam" id="PF00196">
    <property type="entry name" value="GerE"/>
    <property type="match status" value="1"/>
</dbReference>
<dbReference type="RefSeq" id="WP_018167484.1">
    <property type="nucleotide sequence ID" value="NZ_RQZA01000001.1"/>
</dbReference>
<dbReference type="Proteomes" id="UP000281771">
    <property type="component" value="Unassembled WGS sequence"/>
</dbReference>
<feature type="modified residue" description="4-aspartylphosphate" evidence="5">
    <location>
        <position position="54"/>
    </location>
</feature>
<dbReference type="SMART" id="SM00448">
    <property type="entry name" value="REC"/>
    <property type="match status" value="1"/>
</dbReference>
<dbReference type="CDD" id="cd17535">
    <property type="entry name" value="REC_NarL-like"/>
    <property type="match status" value="1"/>
</dbReference>
<dbReference type="PANTHER" id="PTHR43214:SF40">
    <property type="entry name" value="TRANSCRIPTIONAL REGULATORY PROTEIN LNRK"/>
    <property type="match status" value="1"/>
</dbReference>
<dbReference type="STRING" id="1123309.GCA_000377005_01567"/>
<dbReference type="GO" id="GO:0003677">
    <property type="term" value="F:DNA binding"/>
    <property type="evidence" value="ECO:0007669"/>
    <property type="project" value="UniProtKB-KW"/>
</dbReference>
<dbReference type="PANTHER" id="PTHR43214">
    <property type="entry name" value="TWO-COMPONENT RESPONSE REGULATOR"/>
    <property type="match status" value="1"/>
</dbReference>
<comment type="caution">
    <text evidence="8">The sequence shown here is derived from an EMBL/GenBank/DDBJ whole genome shotgun (WGS) entry which is preliminary data.</text>
</comment>
<accession>A0A3P1VE44</accession>
<evidence type="ECO:0000313" key="9">
    <source>
        <dbReference type="Proteomes" id="UP000281771"/>
    </source>
</evidence>
<dbReference type="InterPro" id="IPR000792">
    <property type="entry name" value="Tscrpt_reg_LuxR_C"/>
</dbReference>
<dbReference type="Gene3D" id="3.40.50.2300">
    <property type="match status" value="1"/>
</dbReference>
<keyword evidence="2" id="KW-0805">Transcription regulation</keyword>
<organism evidence="8 9">
    <name type="scientific">Streptococcus minor</name>
    <dbReference type="NCBI Taxonomy" id="229549"/>
    <lineage>
        <taxon>Bacteria</taxon>
        <taxon>Bacillati</taxon>
        <taxon>Bacillota</taxon>
        <taxon>Bacilli</taxon>
        <taxon>Lactobacillales</taxon>
        <taxon>Streptococcaceae</taxon>
        <taxon>Streptococcus</taxon>
    </lineage>
</organism>
<dbReference type="InterPro" id="IPR058245">
    <property type="entry name" value="NreC/VraR/RcsB-like_REC"/>
</dbReference>
<evidence type="ECO:0000256" key="4">
    <source>
        <dbReference type="ARBA" id="ARBA00023163"/>
    </source>
</evidence>
<dbReference type="InterPro" id="IPR039420">
    <property type="entry name" value="WalR-like"/>
</dbReference>
<dbReference type="InterPro" id="IPR016032">
    <property type="entry name" value="Sig_transdc_resp-reg_C-effctor"/>
</dbReference>
<dbReference type="InterPro" id="IPR001789">
    <property type="entry name" value="Sig_transdc_resp-reg_receiver"/>
</dbReference>
<feature type="domain" description="Response regulatory" evidence="7">
    <location>
        <begin position="3"/>
        <end position="119"/>
    </location>
</feature>
<evidence type="ECO:0000256" key="3">
    <source>
        <dbReference type="ARBA" id="ARBA00023125"/>
    </source>
</evidence>
<evidence type="ECO:0000256" key="2">
    <source>
        <dbReference type="ARBA" id="ARBA00023015"/>
    </source>
</evidence>
<dbReference type="Pfam" id="PF00072">
    <property type="entry name" value="Response_reg"/>
    <property type="match status" value="1"/>
</dbReference>
<evidence type="ECO:0000313" key="8">
    <source>
        <dbReference type="EMBL" id="RRD32489.1"/>
    </source>
</evidence>
<dbReference type="SUPFAM" id="SSF52172">
    <property type="entry name" value="CheY-like"/>
    <property type="match status" value="1"/>
</dbReference>
<evidence type="ECO:0000259" key="6">
    <source>
        <dbReference type="PROSITE" id="PS50043"/>
    </source>
</evidence>
<dbReference type="InterPro" id="IPR011006">
    <property type="entry name" value="CheY-like_superfamily"/>
</dbReference>
<keyword evidence="9" id="KW-1185">Reference proteome</keyword>
<reference evidence="8 9" key="1">
    <citation type="submission" date="2018-11" db="EMBL/GenBank/DDBJ databases">
        <title>Genomes From Bacteria Associated with the Canine Oral Cavity: a Test Case for Automated Genome-Based Taxonomic Assignment.</title>
        <authorList>
            <person name="Coil D.A."/>
            <person name="Jospin G."/>
            <person name="Darling A.E."/>
            <person name="Wallis C."/>
            <person name="Davis I.J."/>
            <person name="Harris S."/>
            <person name="Eisen J.A."/>
            <person name="Holcombe L.J."/>
            <person name="O'Flynn C."/>
        </authorList>
    </citation>
    <scope>NUCLEOTIDE SEQUENCE [LARGE SCALE GENOMIC DNA]</scope>
    <source>
        <strain evidence="8 9">OH4621_COT-116</strain>
    </source>
</reference>
<dbReference type="PRINTS" id="PR00038">
    <property type="entry name" value="HTHLUXR"/>
</dbReference>
<dbReference type="AlphaFoldDB" id="A0A3P1VE44"/>
<keyword evidence="1 5" id="KW-0597">Phosphoprotein</keyword>
<feature type="domain" description="HTH luxR-type" evidence="6">
    <location>
        <begin position="137"/>
        <end position="202"/>
    </location>
</feature>
<dbReference type="PROSITE" id="PS00622">
    <property type="entry name" value="HTH_LUXR_1"/>
    <property type="match status" value="1"/>
</dbReference>
<dbReference type="PROSITE" id="PS50043">
    <property type="entry name" value="HTH_LUXR_2"/>
    <property type="match status" value="1"/>
</dbReference>
<dbReference type="SUPFAM" id="SSF46894">
    <property type="entry name" value="C-terminal effector domain of the bipartite response regulators"/>
    <property type="match status" value="1"/>
</dbReference>
<dbReference type="PROSITE" id="PS50110">
    <property type="entry name" value="RESPONSE_REGULATORY"/>
    <property type="match status" value="1"/>
</dbReference>
<keyword evidence="3 8" id="KW-0238">DNA-binding</keyword>